<accession>A0A1M5JM78</accession>
<proteinExistence type="predicted"/>
<evidence type="ECO:0000313" key="3">
    <source>
        <dbReference type="Proteomes" id="UP000184036"/>
    </source>
</evidence>
<dbReference type="OrthoDB" id="1376171at2"/>
<dbReference type="Proteomes" id="UP000184036">
    <property type="component" value="Unassembled WGS sequence"/>
</dbReference>
<dbReference type="STRING" id="271157.SAMN05444396_111101"/>
<gene>
    <name evidence="2" type="ORF">SAMN05444396_111101</name>
</gene>
<evidence type="ECO:0000313" key="2">
    <source>
        <dbReference type="EMBL" id="SHG41621.1"/>
    </source>
</evidence>
<protein>
    <submittedName>
        <fullName evidence="2">Uncharacterized protein</fullName>
    </submittedName>
</protein>
<keyword evidence="3" id="KW-1185">Reference proteome</keyword>
<organism evidence="2 3">
    <name type="scientific">Flavobacterium segetis</name>
    <dbReference type="NCBI Taxonomy" id="271157"/>
    <lineage>
        <taxon>Bacteria</taxon>
        <taxon>Pseudomonadati</taxon>
        <taxon>Bacteroidota</taxon>
        <taxon>Flavobacteriia</taxon>
        <taxon>Flavobacteriales</taxon>
        <taxon>Flavobacteriaceae</taxon>
        <taxon>Flavobacterium</taxon>
    </lineage>
</organism>
<sequence length="105" mass="11453">MLIEGLGLVTEDLLVALTTDGDNEFSTNENPFSVQSERNFPTALSYLGVVAVVVAFPIKIGFSKKIKNRVTDYNNMTATGSHRSNENKLDFITNSSGIGLRLTLN</sequence>
<keyword evidence="1" id="KW-0472">Membrane</keyword>
<keyword evidence="1" id="KW-1133">Transmembrane helix</keyword>
<keyword evidence="1" id="KW-0812">Transmembrane</keyword>
<evidence type="ECO:0000256" key="1">
    <source>
        <dbReference type="SAM" id="Phobius"/>
    </source>
</evidence>
<dbReference type="EMBL" id="FQWE01000011">
    <property type="protein sequence ID" value="SHG41621.1"/>
    <property type="molecule type" value="Genomic_DNA"/>
</dbReference>
<dbReference type="AlphaFoldDB" id="A0A1M5JM78"/>
<name>A0A1M5JM78_9FLAO</name>
<dbReference type="RefSeq" id="WP_072993631.1">
    <property type="nucleotide sequence ID" value="NZ_FQWE01000011.1"/>
</dbReference>
<feature type="transmembrane region" description="Helical" evidence="1">
    <location>
        <begin position="43"/>
        <end position="62"/>
    </location>
</feature>
<reference evidence="3" key="1">
    <citation type="submission" date="2016-11" db="EMBL/GenBank/DDBJ databases">
        <authorList>
            <person name="Varghese N."/>
            <person name="Submissions S."/>
        </authorList>
    </citation>
    <scope>NUCLEOTIDE SEQUENCE [LARGE SCALE GENOMIC DNA]</scope>
    <source>
        <strain evidence="3">DSM 19741</strain>
    </source>
</reference>